<dbReference type="Gene3D" id="2.160.20.70">
    <property type="match status" value="1"/>
</dbReference>
<feature type="non-terminal residue" evidence="3">
    <location>
        <position position="90"/>
    </location>
</feature>
<feature type="non-terminal residue" evidence="3">
    <location>
        <position position="1"/>
    </location>
</feature>
<dbReference type="InterPro" id="IPR001837">
    <property type="entry name" value="Adenylate_cyclase-assoc_CAP"/>
</dbReference>
<evidence type="ECO:0000256" key="1">
    <source>
        <dbReference type="ARBA" id="ARBA00007659"/>
    </source>
</evidence>
<name>A0A4V1ISW8_9FUNG</name>
<dbReference type="EMBL" id="ML013598">
    <property type="protein sequence ID" value="RKO95007.1"/>
    <property type="molecule type" value="Genomic_DNA"/>
</dbReference>
<dbReference type="InterPro" id="IPR017901">
    <property type="entry name" value="C-CAP_CF_C-like"/>
</dbReference>
<dbReference type="GO" id="GO:0005737">
    <property type="term" value="C:cytoplasm"/>
    <property type="evidence" value="ECO:0007669"/>
    <property type="project" value="TreeGrafter"/>
</dbReference>
<proteinExistence type="inferred from homology"/>
<gene>
    <name evidence="3" type="ORF">CAUPRSCDRAFT_2238</name>
</gene>
<reference evidence="4" key="1">
    <citation type="journal article" date="2018" name="Nat. Microbiol.">
        <title>Leveraging single-cell genomics to expand the fungal tree of life.</title>
        <authorList>
            <person name="Ahrendt S.R."/>
            <person name="Quandt C.A."/>
            <person name="Ciobanu D."/>
            <person name="Clum A."/>
            <person name="Salamov A."/>
            <person name="Andreopoulos B."/>
            <person name="Cheng J.F."/>
            <person name="Woyke T."/>
            <person name="Pelin A."/>
            <person name="Henrissat B."/>
            <person name="Reynolds N.K."/>
            <person name="Benny G.L."/>
            <person name="Smith M.E."/>
            <person name="James T.Y."/>
            <person name="Grigoriev I.V."/>
        </authorList>
    </citation>
    <scope>NUCLEOTIDE SEQUENCE [LARGE SCALE GENOMIC DNA]</scope>
    <source>
        <strain evidence="4">ATCC 52028</strain>
    </source>
</reference>
<dbReference type="SUPFAM" id="SSF69340">
    <property type="entry name" value="C-terminal domain of adenylylcyclase associated protein"/>
    <property type="match status" value="1"/>
</dbReference>
<dbReference type="AlphaFoldDB" id="A0A4V1ISW8"/>
<dbReference type="PANTHER" id="PTHR10652:SF0">
    <property type="entry name" value="ADENYLYL CYCLASE-ASSOCIATED PROTEIN"/>
    <property type="match status" value="1"/>
</dbReference>
<evidence type="ECO:0000259" key="2">
    <source>
        <dbReference type="PROSITE" id="PS51329"/>
    </source>
</evidence>
<dbReference type="InterPro" id="IPR016098">
    <property type="entry name" value="CAP/MinC_C"/>
</dbReference>
<organism evidence="3 4">
    <name type="scientific">Caulochytrium protostelioides</name>
    <dbReference type="NCBI Taxonomy" id="1555241"/>
    <lineage>
        <taxon>Eukaryota</taxon>
        <taxon>Fungi</taxon>
        <taxon>Fungi incertae sedis</taxon>
        <taxon>Chytridiomycota</taxon>
        <taxon>Chytridiomycota incertae sedis</taxon>
        <taxon>Chytridiomycetes</taxon>
        <taxon>Caulochytriales</taxon>
        <taxon>Caulochytriaceae</taxon>
        <taxon>Caulochytrium</taxon>
    </lineage>
</organism>
<dbReference type="Proteomes" id="UP000268535">
    <property type="component" value="Unassembled WGS sequence"/>
</dbReference>
<dbReference type="GO" id="GO:0008179">
    <property type="term" value="F:adenylate cyclase binding"/>
    <property type="evidence" value="ECO:0007669"/>
    <property type="project" value="TreeGrafter"/>
</dbReference>
<dbReference type="PROSITE" id="PS51329">
    <property type="entry name" value="C_CAP_COFACTOR_C"/>
    <property type="match status" value="1"/>
</dbReference>
<feature type="domain" description="C-CAP/cofactor C-like" evidence="2">
    <location>
        <begin position="1"/>
        <end position="90"/>
    </location>
</feature>
<dbReference type="GO" id="GO:0007015">
    <property type="term" value="P:actin filament organization"/>
    <property type="evidence" value="ECO:0007669"/>
    <property type="project" value="TreeGrafter"/>
</dbReference>
<dbReference type="InterPro" id="IPR036223">
    <property type="entry name" value="CAP_C_sf"/>
</dbReference>
<protein>
    <submittedName>
        <fullName evidence="3">C-terminal domain of adenylylcyclase associated protein</fullName>
    </submittedName>
</protein>
<sequence length="90" mass="9907">PPVFRLEGNKWLIEHQVNNNDIVVENAEINQTVYIFGCQNSTVQVRGKVNAVILDGSRKVGLVVENVLSTVETINCKSCQIQITGITPTV</sequence>
<dbReference type="GO" id="GO:0019933">
    <property type="term" value="P:cAMP-mediated signaling"/>
    <property type="evidence" value="ECO:0007669"/>
    <property type="project" value="TreeGrafter"/>
</dbReference>
<dbReference type="GO" id="GO:0003779">
    <property type="term" value="F:actin binding"/>
    <property type="evidence" value="ECO:0007669"/>
    <property type="project" value="InterPro"/>
</dbReference>
<dbReference type="SMART" id="SM00673">
    <property type="entry name" value="CARP"/>
    <property type="match status" value="1"/>
</dbReference>
<dbReference type="InterPro" id="IPR013912">
    <property type="entry name" value="Adenylate_cyclase-assoc_CAP_C"/>
</dbReference>
<dbReference type="InterPro" id="IPR006599">
    <property type="entry name" value="CARP_motif"/>
</dbReference>
<evidence type="ECO:0000313" key="4">
    <source>
        <dbReference type="Proteomes" id="UP000268535"/>
    </source>
</evidence>
<comment type="similarity">
    <text evidence="1">Belongs to the CAP family.</text>
</comment>
<evidence type="ECO:0000313" key="3">
    <source>
        <dbReference type="EMBL" id="RKO95007.1"/>
    </source>
</evidence>
<dbReference type="PANTHER" id="PTHR10652">
    <property type="entry name" value="ADENYLYL CYCLASE-ASSOCIATED PROTEIN"/>
    <property type="match status" value="1"/>
</dbReference>
<accession>A0A4V1ISW8</accession>
<dbReference type="Pfam" id="PF08603">
    <property type="entry name" value="CAP_C"/>
    <property type="match status" value="1"/>
</dbReference>